<evidence type="ECO:0000313" key="2">
    <source>
        <dbReference type="EMBL" id="GAA1514779.1"/>
    </source>
</evidence>
<dbReference type="SUPFAM" id="SSF51735">
    <property type="entry name" value="NAD(P)-binding Rossmann-fold domains"/>
    <property type="match status" value="1"/>
</dbReference>
<proteinExistence type="predicted"/>
<name>A0ABN2AAD0_9ACTN</name>
<dbReference type="RefSeq" id="WP_344502672.1">
    <property type="nucleotide sequence ID" value="NZ_BAAAQD010000005.1"/>
</dbReference>
<dbReference type="Gene3D" id="3.40.50.720">
    <property type="entry name" value="NAD(P)-binding Rossmann-like Domain"/>
    <property type="match status" value="1"/>
</dbReference>
<gene>
    <name evidence="2" type="ORF">GCM10009827_031920</name>
</gene>
<organism evidence="2 3">
    <name type="scientific">Dactylosporangium maewongense</name>
    <dbReference type="NCBI Taxonomy" id="634393"/>
    <lineage>
        <taxon>Bacteria</taxon>
        <taxon>Bacillati</taxon>
        <taxon>Actinomycetota</taxon>
        <taxon>Actinomycetes</taxon>
        <taxon>Micromonosporales</taxon>
        <taxon>Micromonosporaceae</taxon>
        <taxon>Dactylosporangium</taxon>
    </lineage>
</organism>
<accession>A0ABN2AAD0</accession>
<reference evidence="2 3" key="1">
    <citation type="journal article" date="2019" name="Int. J. Syst. Evol. Microbiol.">
        <title>The Global Catalogue of Microorganisms (GCM) 10K type strain sequencing project: providing services to taxonomists for standard genome sequencing and annotation.</title>
        <authorList>
            <consortium name="The Broad Institute Genomics Platform"/>
            <consortium name="The Broad Institute Genome Sequencing Center for Infectious Disease"/>
            <person name="Wu L."/>
            <person name="Ma J."/>
        </authorList>
    </citation>
    <scope>NUCLEOTIDE SEQUENCE [LARGE SCALE GENOMIC DNA]</scope>
    <source>
        <strain evidence="2 3">JCM 15933</strain>
    </source>
</reference>
<dbReference type="EMBL" id="BAAAQD010000005">
    <property type="protein sequence ID" value="GAA1514779.1"/>
    <property type="molecule type" value="Genomic_DNA"/>
</dbReference>
<dbReference type="Pfam" id="PF05368">
    <property type="entry name" value="NmrA"/>
    <property type="match status" value="1"/>
</dbReference>
<dbReference type="Gene3D" id="3.90.25.10">
    <property type="entry name" value="UDP-galactose 4-epimerase, domain 1"/>
    <property type="match status" value="1"/>
</dbReference>
<dbReference type="Proteomes" id="UP001501470">
    <property type="component" value="Unassembled WGS sequence"/>
</dbReference>
<dbReference type="InterPro" id="IPR036291">
    <property type="entry name" value="NAD(P)-bd_dom_sf"/>
</dbReference>
<feature type="domain" description="NmrA-like" evidence="1">
    <location>
        <begin position="2"/>
        <end position="233"/>
    </location>
</feature>
<dbReference type="PANTHER" id="PTHR43162:SF1">
    <property type="entry name" value="PRESTALK A DIFFERENTIATION PROTEIN A"/>
    <property type="match status" value="1"/>
</dbReference>
<dbReference type="PANTHER" id="PTHR43162">
    <property type="match status" value="1"/>
</dbReference>
<dbReference type="InterPro" id="IPR008030">
    <property type="entry name" value="NmrA-like"/>
</dbReference>
<evidence type="ECO:0000259" key="1">
    <source>
        <dbReference type="Pfam" id="PF05368"/>
    </source>
</evidence>
<dbReference type="InterPro" id="IPR051604">
    <property type="entry name" value="Ergot_Alk_Oxidoreductase"/>
</dbReference>
<comment type="caution">
    <text evidence="2">The sequence shown here is derived from an EMBL/GenBank/DDBJ whole genome shotgun (WGS) entry which is preliminary data.</text>
</comment>
<evidence type="ECO:0000313" key="3">
    <source>
        <dbReference type="Proteomes" id="UP001501470"/>
    </source>
</evidence>
<keyword evidence="3" id="KW-1185">Reference proteome</keyword>
<protein>
    <submittedName>
        <fullName evidence="2">NAD(P)H-binding protein</fullName>
    </submittedName>
</protein>
<sequence length="272" mass="28948">MILITGATGAIGRHLLRTLTDAGEPVRAVTRGAPLPGADCVRTVRDGLAGATGLFLHPRVAGEDAPEILAAARAAGVRRVVALTAMNVGDPEEQQPSRYAGDRNKELDLATRDSGMAWTCLRPAAFAGNTARAFGPQVRAGATVRYPFRAFEESLVDERDIAEVAARALRDDTLAGRVLELTGPQSLTHGEQVATIGAVLRRPLTFEEVPAQVAAWRLTVAGLPERFAGALMERYERHLAAPQHPPTGVVDEVLGRPATPFATWVADHADAF</sequence>